<dbReference type="SUPFAM" id="SSF56317">
    <property type="entry name" value="Carbon-nitrogen hydrolase"/>
    <property type="match status" value="1"/>
</dbReference>
<feature type="domain" description="CN hydrolase" evidence="10">
    <location>
        <begin position="300"/>
        <end position="553"/>
    </location>
</feature>
<dbReference type="PROSITE" id="PS50263">
    <property type="entry name" value="CN_HYDROLASE"/>
    <property type="match status" value="1"/>
</dbReference>
<feature type="region of interest" description="Disordered" evidence="9">
    <location>
        <begin position="1"/>
        <end position="46"/>
    </location>
</feature>
<dbReference type="AlphaFoldDB" id="A0A8J4EMP0"/>
<dbReference type="InterPro" id="IPR045378">
    <property type="entry name" value="LNT_N"/>
</dbReference>
<feature type="transmembrane region" description="Helical" evidence="8">
    <location>
        <begin position="110"/>
        <end position="126"/>
    </location>
</feature>
<comment type="similarity">
    <text evidence="8">Belongs to the CN hydrolase family. Apolipoprotein N-acyltransferase subfamily.</text>
</comment>
<evidence type="ECO:0000256" key="8">
    <source>
        <dbReference type="HAMAP-Rule" id="MF_01148"/>
    </source>
</evidence>
<keyword evidence="4 8" id="KW-0812">Transmembrane</keyword>
<evidence type="ECO:0000256" key="7">
    <source>
        <dbReference type="ARBA" id="ARBA00023315"/>
    </source>
</evidence>
<sequence>MPAGKGLGARGAADAAPLFRPRAPPSPRTAGKPREAGSRGLASPVHRASGAWCGTIEPVTASEQLTGETTSPPDEAPAADAPRRLPLPVALAAALVAGFAQLLAFPPYGLWWAAPIGVALLAAACHRRRARGGALAGLVAGAALFIPLLSWTSIVIGHWPWPIVLALVEACYLALMGAAAAAASRLVDRYRWSWPLLTGALWVAQEALRGRAPWGGFPWGRIAFSQQNGPFAGIAALGGAPLITFAVAACGGLLATAAWRRWRAPRPGTLPRAAALTAAAVLVVLVGLAVPGTVPHGRQVRIAVVQGNVPRLGLEFNAQRRAVLDNHVDATLALARQVDAGAKPRPDLVVWPENSSDIDPFQNPDAYQRIDQAATAIGAPILVGAVLEGPGDHARNAGIVWIPNSGPQQPIYVKQHPVPFAEYIPLRSLARKVTDKVDLVRSDFVAGHRTGALRLGPATVGDVICFEVAYDGLVRDTVTHGANLLTVQTNNADFNTAESRQQLAMVQERAVEHGRPALMASTVGVSAFVEADGSVHDATRFNTRSVIETTTRLGEGTTLATRLGAIPEMVLVAAALAGLAAAAGLRWSGRSRTRR</sequence>
<dbReference type="EC" id="2.3.1.269" evidence="8"/>
<feature type="transmembrane region" description="Helical" evidence="8">
    <location>
        <begin position="569"/>
        <end position="587"/>
    </location>
</feature>
<feature type="transmembrane region" description="Helical" evidence="8">
    <location>
        <begin position="194"/>
        <end position="212"/>
    </location>
</feature>
<feature type="transmembrane region" description="Helical" evidence="8">
    <location>
        <begin position="270"/>
        <end position="290"/>
    </location>
</feature>
<evidence type="ECO:0000313" key="12">
    <source>
        <dbReference type="Proteomes" id="UP000614996"/>
    </source>
</evidence>
<dbReference type="NCBIfam" id="TIGR00546">
    <property type="entry name" value="lnt"/>
    <property type="match status" value="1"/>
</dbReference>
<comment type="subcellular location">
    <subcellularLocation>
        <location evidence="1 8">Cell membrane</location>
        <topology evidence="1 8">Multi-pass membrane protein</topology>
    </subcellularLocation>
</comment>
<evidence type="ECO:0000256" key="5">
    <source>
        <dbReference type="ARBA" id="ARBA00022989"/>
    </source>
</evidence>
<comment type="function">
    <text evidence="8">Catalyzes the phospholipid dependent N-acylation of the N-terminal cysteine of apolipoprotein, the last step in lipoprotein maturation.</text>
</comment>
<dbReference type="CDD" id="cd07571">
    <property type="entry name" value="ALP_N-acyl_transferase"/>
    <property type="match status" value="1"/>
</dbReference>
<comment type="catalytic activity">
    <reaction evidence="8">
        <text>N-terminal S-1,2-diacyl-sn-glyceryl-L-cysteinyl-[lipoprotein] + a glycerophospholipid = N-acyl-S-1,2-diacyl-sn-glyceryl-L-cysteinyl-[lipoprotein] + a 2-acyl-sn-glycero-3-phospholipid + H(+)</text>
        <dbReference type="Rhea" id="RHEA:48228"/>
        <dbReference type="Rhea" id="RHEA-COMP:14681"/>
        <dbReference type="Rhea" id="RHEA-COMP:14684"/>
        <dbReference type="ChEBI" id="CHEBI:15378"/>
        <dbReference type="ChEBI" id="CHEBI:136912"/>
        <dbReference type="ChEBI" id="CHEBI:140656"/>
        <dbReference type="ChEBI" id="CHEBI:140657"/>
        <dbReference type="ChEBI" id="CHEBI:140660"/>
        <dbReference type="EC" id="2.3.1.269"/>
    </reaction>
</comment>
<dbReference type="PANTHER" id="PTHR38686:SF1">
    <property type="entry name" value="APOLIPOPROTEIN N-ACYLTRANSFERASE"/>
    <property type="match status" value="1"/>
</dbReference>
<proteinExistence type="inferred from homology"/>
<dbReference type="InterPro" id="IPR036526">
    <property type="entry name" value="C-N_Hydrolase_sf"/>
</dbReference>
<evidence type="ECO:0000256" key="9">
    <source>
        <dbReference type="SAM" id="MobiDB-lite"/>
    </source>
</evidence>
<keyword evidence="7 8" id="KW-0012">Acyltransferase</keyword>
<dbReference type="UniPathway" id="UPA00666"/>
<evidence type="ECO:0000256" key="2">
    <source>
        <dbReference type="ARBA" id="ARBA00022475"/>
    </source>
</evidence>
<dbReference type="PANTHER" id="PTHR38686">
    <property type="entry name" value="APOLIPOPROTEIN N-ACYLTRANSFERASE"/>
    <property type="match status" value="1"/>
</dbReference>
<keyword evidence="12" id="KW-1185">Reference proteome</keyword>
<dbReference type="InterPro" id="IPR003010">
    <property type="entry name" value="C-N_Hydrolase"/>
</dbReference>
<dbReference type="InterPro" id="IPR004563">
    <property type="entry name" value="Apolipo_AcylTrfase"/>
</dbReference>
<feature type="transmembrane region" description="Helical" evidence="8">
    <location>
        <begin position="133"/>
        <end position="157"/>
    </location>
</feature>
<keyword evidence="2 8" id="KW-1003">Cell membrane</keyword>
<evidence type="ECO:0000259" key="10">
    <source>
        <dbReference type="PROSITE" id="PS50263"/>
    </source>
</evidence>
<dbReference type="GO" id="GO:0042158">
    <property type="term" value="P:lipoprotein biosynthetic process"/>
    <property type="evidence" value="ECO:0007669"/>
    <property type="project" value="UniProtKB-UniRule"/>
</dbReference>
<evidence type="ECO:0000313" key="11">
    <source>
        <dbReference type="EMBL" id="GIL28988.1"/>
    </source>
</evidence>
<accession>A0A8J4EMP0</accession>
<dbReference type="HAMAP" id="MF_01148">
    <property type="entry name" value="Lnt"/>
    <property type="match status" value="1"/>
</dbReference>
<dbReference type="GO" id="GO:0005886">
    <property type="term" value="C:plasma membrane"/>
    <property type="evidence" value="ECO:0007669"/>
    <property type="project" value="UniProtKB-SubCell"/>
</dbReference>
<gene>
    <name evidence="11" type="primary">lnt_2</name>
    <name evidence="8" type="synonym">lnt</name>
    <name evidence="11" type="ORF">NUM_42420</name>
</gene>
<comment type="caution">
    <text evidence="11">The sequence shown here is derived from an EMBL/GenBank/DDBJ whole genome shotgun (WGS) entry which is preliminary data.</text>
</comment>
<keyword evidence="3 8" id="KW-0808">Transferase</keyword>
<reference evidence="12" key="1">
    <citation type="journal article" date="2021" name="Int. J. Syst. Evol. Microbiol.">
        <title>Actinocatenispora comari sp. nov., an endophytic actinomycete isolated from aerial parts of Comarum salesowianum.</title>
        <authorList>
            <person name="Oyunbileg N."/>
            <person name="Iizaka Y."/>
            <person name="Hamada M."/>
            <person name="Davaapurev B.O."/>
            <person name="Fukumoto A."/>
            <person name="Tsetseg B."/>
            <person name="Kato F."/>
            <person name="Tamura T."/>
            <person name="Batkhuu J."/>
            <person name="Anzai Y."/>
        </authorList>
    </citation>
    <scope>NUCLEOTIDE SEQUENCE [LARGE SCALE GENOMIC DNA]</scope>
    <source>
        <strain evidence="12">NUM-2625</strain>
    </source>
</reference>
<dbReference type="Pfam" id="PF20154">
    <property type="entry name" value="LNT_N"/>
    <property type="match status" value="1"/>
</dbReference>
<dbReference type="GO" id="GO:0016410">
    <property type="term" value="F:N-acyltransferase activity"/>
    <property type="evidence" value="ECO:0007669"/>
    <property type="project" value="UniProtKB-UniRule"/>
</dbReference>
<comment type="pathway">
    <text evidence="8">Protein modification; lipoprotein biosynthesis (N-acyl transfer).</text>
</comment>
<feature type="transmembrane region" description="Helical" evidence="8">
    <location>
        <begin position="163"/>
        <end position="182"/>
    </location>
</feature>
<keyword evidence="5 8" id="KW-1133">Transmembrane helix</keyword>
<feature type="transmembrane region" description="Helical" evidence="8">
    <location>
        <begin position="232"/>
        <end position="258"/>
    </location>
</feature>
<dbReference type="Proteomes" id="UP000614996">
    <property type="component" value="Unassembled WGS sequence"/>
</dbReference>
<protein>
    <recommendedName>
        <fullName evidence="8">Apolipoprotein N-acyltransferase</fullName>
        <shortName evidence="8">ALP N-acyltransferase</shortName>
        <ecNumber evidence="8">2.3.1.269</ecNumber>
    </recommendedName>
</protein>
<keyword evidence="6 8" id="KW-0472">Membrane</keyword>
<evidence type="ECO:0000256" key="3">
    <source>
        <dbReference type="ARBA" id="ARBA00022679"/>
    </source>
</evidence>
<evidence type="ECO:0000256" key="4">
    <source>
        <dbReference type="ARBA" id="ARBA00022692"/>
    </source>
</evidence>
<organism evidence="11 12">
    <name type="scientific">Actinocatenispora comari</name>
    <dbReference type="NCBI Taxonomy" id="2807577"/>
    <lineage>
        <taxon>Bacteria</taxon>
        <taxon>Bacillati</taxon>
        <taxon>Actinomycetota</taxon>
        <taxon>Actinomycetes</taxon>
        <taxon>Micromonosporales</taxon>
        <taxon>Micromonosporaceae</taxon>
        <taxon>Actinocatenispora</taxon>
    </lineage>
</organism>
<name>A0A8J4EMP0_9ACTN</name>
<dbReference type="Pfam" id="PF00795">
    <property type="entry name" value="CN_hydrolase"/>
    <property type="match status" value="1"/>
</dbReference>
<evidence type="ECO:0000256" key="1">
    <source>
        <dbReference type="ARBA" id="ARBA00004651"/>
    </source>
</evidence>
<dbReference type="Gene3D" id="3.60.110.10">
    <property type="entry name" value="Carbon-nitrogen hydrolase"/>
    <property type="match status" value="1"/>
</dbReference>
<dbReference type="EMBL" id="BOPO01000083">
    <property type="protein sequence ID" value="GIL28988.1"/>
    <property type="molecule type" value="Genomic_DNA"/>
</dbReference>
<evidence type="ECO:0000256" key="6">
    <source>
        <dbReference type="ARBA" id="ARBA00023136"/>
    </source>
</evidence>